<evidence type="ECO:0000256" key="6">
    <source>
        <dbReference type="ARBA" id="ARBA00023136"/>
    </source>
</evidence>
<dbReference type="InterPro" id="IPR003423">
    <property type="entry name" value="OMP_efflux"/>
</dbReference>
<evidence type="ECO:0000256" key="7">
    <source>
        <dbReference type="ARBA" id="ARBA00023237"/>
    </source>
</evidence>
<gene>
    <name evidence="8" type="ORF">MC378_05370</name>
</gene>
<dbReference type="RefSeq" id="WP_242177705.1">
    <property type="nucleotide sequence ID" value="NZ_JAKQYM010000003.1"/>
</dbReference>
<evidence type="ECO:0000313" key="8">
    <source>
        <dbReference type="EMBL" id="MCI2228588.1"/>
    </source>
</evidence>
<evidence type="ECO:0000256" key="1">
    <source>
        <dbReference type="ARBA" id="ARBA00004442"/>
    </source>
</evidence>
<dbReference type="GO" id="GO:0015562">
    <property type="term" value="F:efflux transmembrane transporter activity"/>
    <property type="evidence" value="ECO:0007669"/>
    <property type="project" value="InterPro"/>
</dbReference>
<organism evidence="8 9">
    <name type="scientific">Polaribacter marinus</name>
    <dbReference type="NCBI Taxonomy" id="2916838"/>
    <lineage>
        <taxon>Bacteria</taxon>
        <taxon>Pseudomonadati</taxon>
        <taxon>Bacteroidota</taxon>
        <taxon>Flavobacteriia</taxon>
        <taxon>Flavobacteriales</taxon>
        <taxon>Flavobacteriaceae</taxon>
    </lineage>
</organism>
<comment type="caution">
    <text evidence="8">The sequence shown here is derived from an EMBL/GenBank/DDBJ whole genome shotgun (WGS) entry which is preliminary data.</text>
</comment>
<comment type="subcellular location">
    <subcellularLocation>
        <location evidence="1">Cell outer membrane</location>
    </subcellularLocation>
</comment>
<evidence type="ECO:0000256" key="2">
    <source>
        <dbReference type="ARBA" id="ARBA00007613"/>
    </source>
</evidence>
<dbReference type="InterPro" id="IPR051906">
    <property type="entry name" value="TolC-like"/>
</dbReference>
<evidence type="ECO:0000313" key="9">
    <source>
        <dbReference type="Proteomes" id="UP001139369"/>
    </source>
</evidence>
<dbReference type="SUPFAM" id="SSF56954">
    <property type="entry name" value="Outer membrane efflux proteins (OEP)"/>
    <property type="match status" value="1"/>
</dbReference>
<name>A0A9X1VM98_9FLAO</name>
<keyword evidence="5" id="KW-0812">Transmembrane</keyword>
<protein>
    <submittedName>
        <fullName evidence="8">TolC family protein</fullName>
    </submittedName>
</protein>
<sequence>MKKIGFILILTFVSLGVFAQEVLTLKECYNLLETNYPLVKQHQLLENQNQIDNSIITNSKLPQISLDAQATYQSEVMEFPVAMSSITPLNKDQYRATVSINQLIFNGGATTANLKVKTAELKTKKKSIETNIYQLKMQINQLYFSILLTQETFKLLEVKKNQLKTKLKEVKSGIKHGVLLPASDSVLEAELLKINQQFIEVENRKLSLIETLFSFIGQPFDSDVKLEIPLITTRLDTEITRPELDLFQLKKEEITAQEAFVSKQNSVKLNGFFTGGYGNPGLNMLDNSFHSFYTVGVKLHWNVFDWNTNKKQQQSLAIHKDVIENETEVFKLNTTIALNKQQKEIEKVSAFINSDQEIIRLRKKVLKTLDAQLKNGVITSSVYITEFTNLFEAENILLQHKIQAQLAKENYNIIKGQ</sequence>
<keyword evidence="9" id="KW-1185">Reference proteome</keyword>
<dbReference type="Gene3D" id="1.20.1600.10">
    <property type="entry name" value="Outer membrane efflux proteins (OEP)"/>
    <property type="match status" value="1"/>
</dbReference>
<reference evidence="8" key="1">
    <citation type="submission" date="2022-02" db="EMBL/GenBank/DDBJ databases">
        <title>Polaribacter sp. MSW13, isolated from seawater.</title>
        <authorList>
            <person name="Kristyanto S."/>
            <person name="Jung J."/>
            <person name="Jeon C.O."/>
        </authorList>
    </citation>
    <scope>NUCLEOTIDE SEQUENCE</scope>
    <source>
        <strain evidence="8">MSW13</strain>
    </source>
</reference>
<proteinExistence type="inferred from homology"/>
<evidence type="ECO:0000256" key="4">
    <source>
        <dbReference type="ARBA" id="ARBA00022452"/>
    </source>
</evidence>
<comment type="similarity">
    <text evidence="2">Belongs to the outer membrane factor (OMF) (TC 1.B.17) family.</text>
</comment>
<dbReference type="EMBL" id="JAKQYM010000003">
    <property type="protein sequence ID" value="MCI2228588.1"/>
    <property type="molecule type" value="Genomic_DNA"/>
</dbReference>
<dbReference type="GO" id="GO:0009279">
    <property type="term" value="C:cell outer membrane"/>
    <property type="evidence" value="ECO:0007669"/>
    <property type="project" value="UniProtKB-SubCell"/>
</dbReference>
<keyword evidence="7" id="KW-0998">Cell outer membrane</keyword>
<keyword evidence="4" id="KW-1134">Transmembrane beta strand</keyword>
<accession>A0A9X1VM98</accession>
<evidence type="ECO:0000256" key="3">
    <source>
        <dbReference type="ARBA" id="ARBA00022448"/>
    </source>
</evidence>
<dbReference type="PANTHER" id="PTHR30026:SF20">
    <property type="entry name" value="OUTER MEMBRANE PROTEIN TOLC"/>
    <property type="match status" value="1"/>
</dbReference>
<dbReference type="AlphaFoldDB" id="A0A9X1VM98"/>
<dbReference type="GO" id="GO:0015288">
    <property type="term" value="F:porin activity"/>
    <property type="evidence" value="ECO:0007669"/>
    <property type="project" value="TreeGrafter"/>
</dbReference>
<dbReference type="Pfam" id="PF02321">
    <property type="entry name" value="OEP"/>
    <property type="match status" value="1"/>
</dbReference>
<dbReference type="PANTHER" id="PTHR30026">
    <property type="entry name" value="OUTER MEMBRANE PROTEIN TOLC"/>
    <property type="match status" value="1"/>
</dbReference>
<dbReference type="GO" id="GO:1990281">
    <property type="term" value="C:efflux pump complex"/>
    <property type="evidence" value="ECO:0007669"/>
    <property type="project" value="TreeGrafter"/>
</dbReference>
<keyword evidence="6" id="KW-0472">Membrane</keyword>
<evidence type="ECO:0000256" key="5">
    <source>
        <dbReference type="ARBA" id="ARBA00022692"/>
    </source>
</evidence>
<dbReference type="Proteomes" id="UP001139369">
    <property type="component" value="Unassembled WGS sequence"/>
</dbReference>
<keyword evidence="3" id="KW-0813">Transport</keyword>